<dbReference type="AlphaFoldDB" id="A0A327L6X3"/>
<keyword evidence="2" id="KW-0472">Membrane</keyword>
<organism evidence="3 4">
    <name type="scientific">Rhodoplanes roseus</name>
    <dbReference type="NCBI Taxonomy" id="29409"/>
    <lineage>
        <taxon>Bacteria</taxon>
        <taxon>Pseudomonadati</taxon>
        <taxon>Pseudomonadota</taxon>
        <taxon>Alphaproteobacteria</taxon>
        <taxon>Hyphomicrobiales</taxon>
        <taxon>Nitrobacteraceae</taxon>
        <taxon>Rhodoplanes</taxon>
    </lineage>
</organism>
<keyword evidence="4" id="KW-1185">Reference proteome</keyword>
<sequence length="1269" mass="133433">MADKNLSPRLAALRSLEASLHLHKCAEAARAASARCCGDGSDSHAPDSHASFGSAPRQPGTSDPASSSAVSSAAPACGSPRLGRRLITGCAVLGSRAAASASAALRDLANLDFRGAAWHARQAVTYALCMRATRVCLFATGVPVVLLALLVGGFWWRLSMGPIPLDMATPWLTAAIAENLGHRYTVEVGGTVIELDENRRMAVRIRDVVVKDSDGAVVATAPKAEAGFTAATLLSGRPRAESINLVGAEIALRVETDGKVTVFAGADKRPIATSPVLASAGTRSLPLRVDPEPTASVGPARAPAEVFSALLSWVDSLGKLGLDGGDLTEVGLKSGNLVVDDQRSGRQSRFENIHVSMTRPQPGELSVTLGSQDPDRPWVVVGAVKSTAEGARAVRMEARKVSMRDILMALRLDEGVESDLPISASLRAEIGTDGTPNFASGRLLAGPGMIGEVGDALNRISVDRFEASLEWDASRGMIVTPFQLVSGSTRMTLIGQAEPPAEPGKPWQLALRGGSVVVGSAAQGESPLLINRLLVRGRFDPATRRLDIQHGEAGGGDVNIAMSGFIELATSDPRLAVGMAARNMSATSFKRVWPPFVNPPVREWVMDNMAGGMLDRIEIATNAPFSTLRAGGPPVPDDGLSIEIVSNGTQVKLMEALPPIRESDLVMRVRGRQIAIALGRGVAELPSGRRMTVTNGLFEVPDSHGPKPAARVRARVDGPAPAAAEFLSLDKIRDASGSPLDPANCRGTVSAQVTVATRLESDPPPEAFTYTVAADLTNFAADKFALSQKLEAQTLKINATQQGYQVKGDVRVGGVPASIEYRKNRGDEDAELRLQANIDDAARTKLGFDVGPAVSGSIPIKLSGRMATNPDQDNRLVVESDLTHARIDNLLPSWVKPAGRPAKSVFTYVGRGKAARFEDVSIEGSGASVKGGVELDGNGDFLAASFPVFGLSDGDKANLKAERGQDGMVKVIIRGDVYDGRALVKSVMGGSGADQKRQSQTADVDLDVKIGALAGFNGEALRAVDLKIVRRGGKLDAFGLSAKIGGDSTLIGDLRARTGGGGNVVYVESKDAGALFRFTDTYARMFGGQMWLAMDPPSADQKPKEGLLNVRDFWVRGEPSLDRVAASGAPGAQNPGVEFSRMRVEFSKSPGKLMIRDGVVRGPMVGATLEGALDYAANEVRMRGTFVPLYGLNNAFGQIPIVGLFLGGGDKEGLLGVTYEVVGTPGAPVLRVNPISAVAPGVLRKFFEFPSTLTGADRGTVQDSRSAIQ</sequence>
<reference evidence="3 4" key="1">
    <citation type="submission" date="2017-07" db="EMBL/GenBank/DDBJ databases">
        <title>Draft Genome Sequences of Select Purple Nonsulfur Bacteria.</title>
        <authorList>
            <person name="Lasarre B."/>
            <person name="Mckinlay J.B."/>
        </authorList>
    </citation>
    <scope>NUCLEOTIDE SEQUENCE [LARGE SCALE GENOMIC DNA]</scope>
    <source>
        <strain evidence="3 4">DSM 5909</strain>
    </source>
</reference>
<gene>
    <name evidence="3" type="ORF">CH341_00535</name>
</gene>
<dbReference type="EMBL" id="NPEX01000002">
    <property type="protein sequence ID" value="RAI46086.1"/>
    <property type="molecule type" value="Genomic_DNA"/>
</dbReference>
<feature type="compositionally biased region" description="Low complexity" evidence="1">
    <location>
        <begin position="62"/>
        <end position="77"/>
    </location>
</feature>
<evidence type="ECO:0000313" key="4">
    <source>
        <dbReference type="Proteomes" id="UP000249130"/>
    </source>
</evidence>
<evidence type="ECO:0000313" key="3">
    <source>
        <dbReference type="EMBL" id="RAI46086.1"/>
    </source>
</evidence>
<feature type="region of interest" description="Disordered" evidence="1">
    <location>
        <begin position="47"/>
        <end position="77"/>
    </location>
</feature>
<keyword evidence="2" id="KW-0812">Transmembrane</keyword>
<evidence type="ECO:0000256" key="1">
    <source>
        <dbReference type="SAM" id="MobiDB-lite"/>
    </source>
</evidence>
<accession>A0A327L6X3</accession>
<protein>
    <submittedName>
        <fullName evidence="3">Uncharacterized protein</fullName>
    </submittedName>
</protein>
<evidence type="ECO:0000256" key="2">
    <source>
        <dbReference type="SAM" id="Phobius"/>
    </source>
</evidence>
<keyword evidence="2" id="KW-1133">Transmembrane helix</keyword>
<feature type="transmembrane region" description="Helical" evidence="2">
    <location>
        <begin position="135"/>
        <end position="156"/>
    </location>
</feature>
<proteinExistence type="predicted"/>
<dbReference type="Proteomes" id="UP000249130">
    <property type="component" value="Unassembled WGS sequence"/>
</dbReference>
<name>A0A327L6X3_9BRAD</name>
<comment type="caution">
    <text evidence="3">The sequence shown here is derived from an EMBL/GenBank/DDBJ whole genome shotgun (WGS) entry which is preliminary data.</text>
</comment>